<evidence type="ECO:0000313" key="1">
    <source>
        <dbReference type="EMBL" id="TKH04406.1"/>
    </source>
</evidence>
<name>A0A9X8ZCN4_9BACI</name>
<dbReference type="Proteomes" id="UP000309170">
    <property type="component" value="Unassembled WGS sequence"/>
</dbReference>
<dbReference type="RefSeq" id="WP_137024708.1">
    <property type="nucleotide sequence ID" value="NZ_SZNT01000643.1"/>
</dbReference>
<proteinExistence type="predicted"/>
<reference evidence="1 2" key="1">
    <citation type="journal article" date="2019" name="Environ. Microbiol.">
        <title>An active ?-lactamase is a part of an orchestrated cell wall stress resistance network of Bacillus subtilis and related rhizosphere species.</title>
        <authorList>
            <person name="Bucher T."/>
            <person name="Keren-Paz A."/>
            <person name="Hausser J."/>
            <person name="Olender T."/>
            <person name="Cytryn E."/>
            <person name="Kolodkin-Gal I."/>
        </authorList>
    </citation>
    <scope>NUCLEOTIDE SEQUENCE [LARGE SCALE GENOMIC DNA]</scope>
    <source>
        <strain evidence="1 2">I4</strain>
    </source>
</reference>
<gene>
    <name evidence="1" type="ORF">FC678_24655</name>
</gene>
<dbReference type="AlphaFoldDB" id="A0A9X8ZCN4"/>
<evidence type="ECO:0000313" key="2">
    <source>
        <dbReference type="Proteomes" id="UP000309170"/>
    </source>
</evidence>
<sequence length="377" mass="44570">MIKVYISNSSEEFVKEVNHKIAEFIKFYIAFQEDHDDNRYEIAFPKFLLRNNKTRCEEVISELYEYSVDRYIHILSPLHEYALFKIIEYCEDNYEDYEKDKTEGETSLFGIVDKSLSDEEDNNSVENGGYSLSDFHTFDFYYDNIFEDFDFLDVDFFYNKFKLSPSLFYENVDVNLDDYIELMPLDIQKEYLTLKESNNKITNDVIGEEVEVNVQDFINELSNISPGKQEAKKYENLMARILSFLFSPHLIEPRTQVKTFDEREIIDMTFYNSATHGFWGDIKIKYRSNIIAVEFKNKEILGNEDYFQISSRLNDDIGRFGILVVRKANRLDMHRAYRRLHGGNVIITLSDTDIIAMLKTDATSFIANKYRKFIEKA</sequence>
<dbReference type="EMBL" id="SZNT01000643">
    <property type="protein sequence ID" value="TKH04406.1"/>
    <property type="molecule type" value="Genomic_DNA"/>
</dbReference>
<organism evidence="1 2">
    <name type="scientific">Peribacillus simplex</name>
    <dbReference type="NCBI Taxonomy" id="1478"/>
    <lineage>
        <taxon>Bacteria</taxon>
        <taxon>Bacillati</taxon>
        <taxon>Bacillota</taxon>
        <taxon>Bacilli</taxon>
        <taxon>Bacillales</taxon>
        <taxon>Bacillaceae</taxon>
        <taxon>Peribacillus</taxon>
    </lineage>
</organism>
<comment type="caution">
    <text evidence="1">The sequence shown here is derived from an EMBL/GenBank/DDBJ whole genome shotgun (WGS) entry which is preliminary data.</text>
</comment>
<accession>A0A9X8ZCN4</accession>
<evidence type="ECO:0008006" key="3">
    <source>
        <dbReference type="Google" id="ProtNLM"/>
    </source>
</evidence>
<protein>
    <recommendedName>
        <fullName evidence="3">Restriction endonuclease type IV Mrr domain-containing protein</fullName>
    </recommendedName>
</protein>